<evidence type="ECO:0000313" key="1">
    <source>
        <dbReference type="EMBL" id="SFO02029.1"/>
    </source>
</evidence>
<dbReference type="InterPro" id="IPR010451">
    <property type="entry name" value="Acetoacetate_decarboxylase"/>
</dbReference>
<dbReference type="EMBL" id="FOVW01000003">
    <property type="protein sequence ID" value="SFO02029.1"/>
    <property type="molecule type" value="Genomic_DNA"/>
</dbReference>
<proteinExistence type="predicted"/>
<protein>
    <submittedName>
        <fullName evidence="1">Acetoacetate decarboxylase (ADC)</fullName>
    </submittedName>
</protein>
<reference evidence="2" key="1">
    <citation type="submission" date="2016-10" db="EMBL/GenBank/DDBJ databases">
        <authorList>
            <person name="Varghese N."/>
            <person name="Submissions S."/>
        </authorList>
    </citation>
    <scope>NUCLEOTIDE SEQUENCE [LARGE SCALE GENOMIC DNA]</scope>
    <source>
        <strain evidence="2">DSM 15282</strain>
    </source>
</reference>
<sequence>MEAGPPLALHPMPENHSIDEGKSLKLYKKAPAPWKLKGQGIIMVYRFSKKWIEEHAGLPLHLQGKYKGGLGYVMLVNYEESPVGPYKELLLIPGKFKGSGKQSITKIYVDSESSTQNGRANWGIPKETAKIHWNEEGNTTLIRVQSKELELFSCEVKSFGFRFPASTGILPIDLHQRWDGVDYFTKPRGSGKAKLAKVNVKQVHHDFFPDISLQRPLFVVKIEPFQIFFPKPTFHE</sequence>
<dbReference type="PANTHER" id="PTHR40518:SF1">
    <property type="entry name" value="ACETOACETATE DECARBOXYLASE"/>
    <property type="match status" value="1"/>
</dbReference>
<accession>A0A1I5DS03</accession>
<dbReference type="STRING" id="226506.SAMN04488519_103127"/>
<dbReference type="GO" id="GO:0016829">
    <property type="term" value="F:lyase activity"/>
    <property type="evidence" value="ECO:0007669"/>
    <property type="project" value="InterPro"/>
</dbReference>
<dbReference type="InterPro" id="IPR023375">
    <property type="entry name" value="ADC_dom_sf"/>
</dbReference>
<dbReference type="Gene3D" id="2.40.400.10">
    <property type="entry name" value="Acetoacetate decarboxylase-like"/>
    <property type="match status" value="1"/>
</dbReference>
<keyword evidence="2" id="KW-1185">Reference proteome</keyword>
<evidence type="ECO:0000313" key="2">
    <source>
        <dbReference type="Proteomes" id="UP000199564"/>
    </source>
</evidence>
<dbReference type="PANTHER" id="PTHR40518">
    <property type="entry name" value="ACETOACETATE DECARBOXYLASE"/>
    <property type="match status" value="1"/>
</dbReference>
<name>A0A1I5DS03_9BACT</name>
<dbReference type="Pfam" id="PF06314">
    <property type="entry name" value="ADC"/>
    <property type="match status" value="1"/>
</dbReference>
<dbReference type="RefSeq" id="WP_245756369.1">
    <property type="nucleotide sequence ID" value="NZ_FOVW01000003.1"/>
</dbReference>
<dbReference type="SUPFAM" id="SSF160104">
    <property type="entry name" value="Acetoacetate decarboxylase-like"/>
    <property type="match status" value="1"/>
</dbReference>
<gene>
    <name evidence="1" type="ORF">SAMN04488519_103127</name>
</gene>
<dbReference type="Proteomes" id="UP000199564">
    <property type="component" value="Unassembled WGS sequence"/>
</dbReference>
<organism evidence="1 2">
    <name type="scientific">Algoriphagus ornithinivorans</name>
    <dbReference type="NCBI Taxonomy" id="226506"/>
    <lineage>
        <taxon>Bacteria</taxon>
        <taxon>Pseudomonadati</taxon>
        <taxon>Bacteroidota</taxon>
        <taxon>Cytophagia</taxon>
        <taxon>Cytophagales</taxon>
        <taxon>Cyclobacteriaceae</taxon>
        <taxon>Algoriphagus</taxon>
    </lineage>
</organism>
<dbReference type="AlphaFoldDB" id="A0A1I5DS03"/>